<accession>A0A852ZZG5</accession>
<feature type="region of interest" description="Disordered" evidence="1">
    <location>
        <begin position="1"/>
        <end position="22"/>
    </location>
</feature>
<evidence type="ECO:0000313" key="2">
    <source>
        <dbReference type="EMBL" id="NYI06084.1"/>
    </source>
</evidence>
<comment type="caution">
    <text evidence="2">The sequence shown here is derived from an EMBL/GenBank/DDBJ whole genome shotgun (WGS) entry which is preliminary data.</text>
</comment>
<organism evidence="2 3">
    <name type="scientific">Allostreptomyces psammosilenae</name>
    <dbReference type="NCBI Taxonomy" id="1892865"/>
    <lineage>
        <taxon>Bacteria</taxon>
        <taxon>Bacillati</taxon>
        <taxon>Actinomycetota</taxon>
        <taxon>Actinomycetes</taxon>
        <taxon>Kitasatosporales</taxon>
        <taxon>Streptomycetaceae</taxon>
        <taxon>Allostreptomyces</taxon>
    </lineage>
</organism>
<keyword evidence="3" id="KW-1185">Reference proteome</keyword>
<protein>
    <submittedName>
        <fullName evidence="2">Uncharacterized protein</fullName>
    </submittedName>
</protein>
<proteinExistence type="predicted"/>
<gene>
    <name evidence="2" type="ORF">FHU37_003027</name>
</gene>
<reference evidence="2 3" key="1">
    <citation type="submission" date="2020-07" db="EMBL/GenBank/DDBJ databases">
        <title>Sequencing the genomes of 1000 actinobacteria strains.</title>
        <authorList>
            <person name="Klenk H.-P."/>
        </authorList>
    </citation>
    <scope>NUCLEOTIDE SEQUENCE [LARGE SCALE GENOMIC DNA]</scope>
    <source>
        <strain evidence="2 3">DSM 42178</strain>
    </source>
</reference>
<dbReference type="EMBL" id="JACBZD010000001">
    <property type="protein sequence ID" value="NYI06084.1"/>
    <property type="molecule type" value="Genomic_DNA"/>
</dbReference>
<dbReference type="AlphaFoldDB" id="A0A852ZZG5"/>
<dbReference type="Proteomes" id="UP000567795">
    <property type="component" value="Unassembled WGS sequence"/>
</dbReference>
<dbReference type="RefSeq" id="WP_179814716.1">
    <property type="nucleotide sequence ID" value="NZ_JACBZD010000001.1"/>
</dbReference>
<evidence type="ECO:0000256" key="1">
    <source>
        <dbReference type="SAM" id="MobiDB-lite"/>
    </source>
</evidence>
<sequence>MALRIFDTDPEAKPTRKANAAPERPDIAFSFRTGMQVGRKPVSLAKWRVVTGDPVVAESIGELLGGQPEEYDPTKKEHLHVLTDASSVEIVVDGSSAIEDKLILWGRTGPLHECDGEFFLSPVEDKGKPCGCPPLLADRKELARSGRGPSPSINIRFRLAGPGYELGVGRLIVTAWTFIETLHEVKEALDQVDGEALCRLEIEHVKYTKKDGTKVEYRKPVVTVLGSYNDAIADDPVYDA</sequence>
<evidence type="ECO:0000313" key="3">
    <source>
        <dbReference type="Proteomes" id="UP000567795"/>
    </source>
</evidence>
<name>A0A852ZZG5_9ACTN</name>
<feature type="compositionally biased region" description="Basic and acidic residues" evidence="1">
    <location>
        <begin position="1"/>
        <end position="14"/>
    </location>
</feature>